<evidence type="ECO:0008006" key="3">
    <source>
        <dbReference type="Google" id="ProtNLM"/>
    </source>
</evidence>
<dbReference type="STRING" id="1810919.A0A3D8R070"/>
<dbReference type="OrthoDB" id="92161at2759"/>
<dbReference type="GeneID" id="38119688"/>
<dbReference type="InterPro" id="IPR044992">
    <property type="entry name" value="ChyE-like"/>
</dbReference>
<comment type="caution">
    <text evidence="1">The sequence shown here is derived from an EMBL/GenBank/DDBJ whole genome shotgun (WGS) entry which is preliminary data.</text>
</comment>
<sequence length="158" mass="17711">MTLKVAVLINTPPTNKEFWTDIRTSYFKALGAVVPTADVHCYDPVFEGEFPNPAKYDLITLSGGKVDALSSEPWVLGVPDFMRNTVREYPWTKILGICWGHRAFCRALGGEIRPVPGGPIAAIQYIPLMEAVRKFFFFASQKGSYIFMFYLNMTCLGS</sequence>
<dbReference type="InterPro" id="IPR029062">
    <property type="entry name" value="Class_I_gatase-like"/>
</dbReference>
<keyword evidence="2" id="KW-1185">Reference proteome</keyword>
<organism evidence="1 2">
    <name type="scientific">Aspergillus mulundensis</name>
    <dbReference type="NCBI Taxonomy" id="1810919"/>
    <lineage>
        <taxon>Eukaryota</taxon>
        <taxon>Fungi</taxon>
        <taxon>Dikarya</taxon>
        <taxon>Ascomycota</taxon>
        <taxon>Pezizomycotina</taxon>
        <taxon>Eurotiomycetes</taxon>
        <taxon>Eurotiomycetidae</taxon>
        <taxon>Eurotiales</taxon>
        <taxon>Aspergillaceae</taxon>
        <taxon>Aspergillus</taxon>
        <taxon>Aspergillus subgen. Nidulantes</taxon>
    </lineage>
</organism>
<dbReference type="AlphaFoldDB" id="A0A3D8R070"/>
<dbReference type="GO" id="GO:0005829">
    <property type="term" value="C:cytosol"/>
    <property type="evidence" value="ECO:0007669"/>
    <property type="project" value="TreeGrafter"/>
</dbReference>
<evidence type="ECO:0000313" key="1">
    <source>
        <dbReference type="EMBL" id="RDW67452.1"/>
    </source>
</evidence>
<dbReference type="Gene3D" id="3.40.50.880">
    <property type="match status" value="1"/>
</dbReference>
<dbReference type="PANTHER" id="PTHR42695:SF5">
    <property type="entry name" value="GLUTAMINE AMIDOTRANSFERASE YLR126C-RELATED"/>
    <property type="match status" value="1"/>
</dbReference>
<dbReference type="Proteomes" id="UP000256690">
    <property type="component" value="Unassembled WGS sequence"/>
</dbReference>
<protein>
    <recommendedName>
        <fullName evidence="3">Glutamine amidotransferase domain-containing protein</fullName>
    </recommendedName>
</protein>
<dbReference type="SUPFAM" id="SSF52317">
    <property type="entry name" value="Class I glutamine amidotransferase-like"/>
    <property type="match status" value="1"/>
</dbReference>
<accession>A0A3D8R070</accession>
<name>A0A3D8R070_9EURO</name>
<dbReference type="PANTHER" id="PTHR42695">
    <property type="entry name" value="GLUTAMINE AMIDOTRANSFERASE YLR126C-RELATED"/>
    <property type="match status" value="1"/>
</dbReference>
<dbReference type="RefSeq" id="XP_026600420.1">
    <property type="nucleotide sequence ID" value="XM_026751334.1"/>
</dbReference>
<reference evidence="1 2" key="1">
    <citation type="journal article" date="2018" name="IMA Fungus">
        <title>IMA Genome-F 9: Draft genome sequence of Annulohypoxylon stygium, Aspergillus mulundensis, Berkeleyomyces basicola (syn. Thielaviopsis basicola), Ceratocystis smalleyi, two Cercospora beticola strains, Coleophoma cylindrospora, Fusarium fracticaudum, Phialophora cf. hyalina, and Morchella septimelata.</title>
        <authorList>
            <person name="Wingfield B.D."/>
            <person name="Bills G.F."/>
            <person name="Dong Y."/>
            <person name="Huang W."/>
            <person name="Nel W.J."/>
            <person name="Swalarsk-Parry B.S."/>
            <person name="Vaghefi N."/>
            <person name="Wilken P.M."/>
            <person name="An Z."/>
            <person name="de Beer Z.W."/>
            <person name="De Vos L."/>
            <person name="Chen L."/>
            <person name="Duong T.A."/>
            <person name="Gao Y."/>
            <person name="Hammerbacher A."/>
            <person name="Kikkert J.R."/>
            <person name="Li Y."/>
            <person name="Li H."/>
            <person name="Li K."/>
            <person name="Li Q."/>
            <person name="Liu X."/>
            <person name="Ma X."/>
            <person name="Naidoo K."/>
            <person name="Pethybridge S.J."/>
            <person name="Sun J."/>
            <person name="Steenkamp E.T."/>
            <person name="van der Nest M.A."/>
            <person name="van Wyk S."/>
            <person name="Wingfield M.J."/>
            <person name="Xiong C."/>
            <person name="Yue Q."/>
            <person name="Zhang X."/>
        </authorList>
    </citation>
    <scope>NUCLEOTIDE SEQUENCE [LARGE SCALE GENOMIC DNA]</scope>
    <source>
        <strain evidence="1 2">DSM 5745</strain>
    </source>
</reference>
<dbReference type="GO" id="GO:0005634">
    <property type="term" value="C:nucleus"/>
    <property type="evidence" value="ECO:0007669"/>
    <property type="project" value="TreeGrafter"/>
</dbReference>
<evidence type="ECO:0000313" key="2">
    <source>
        <dbReference type="Proteomes" id="UP000256690"/>
    </source>
</evidence>
<dbReference type="EMBL" id="PVWQ01000012">
    <property type="protein sequence ID" value="RDW67452.1"/>
    <property type="molecule type" value="Genomic_DNA"/>
</dbReference>
<gene>
    <name evidence="1" type="ORF">DSM5745_09318</name>
</gene>
<proteinExistence type="predicted"/>